<evidence type="ECO:0000313" key="2">
    <source>
        <dbReference type="Proteomes" id="UP001178461"/>
    </source>
</evidence>
<gene>
    <name evidence="1" type="ORF">PODLI_1B011504</name>
</gene>
<reference evidence="1" key="1">
    <citation type="submission" date="2022-12" db="EMBL/GenBank/DDBJ databases">
        <authorList>
            <person name="Alioto T."/>
            <person name="Alioto T."/>
            <person name="Gomez Garrido J."/>
        </authorList>
    </citation>
    <scope>NUCLEOTIDE SEQUENCE</scope>
</reference>
<dbReference type="AlphaFoldDB" id="A0AA35L0A6"/>
<organism evidence="1 2">
    <name type="scientific">Podarcis lilfordi</name>
    <name type="common">Lilford's wall lizard</name>
    <dbReference type="NCBI Taxonomy" id="74358"/>
    <lineage>
        <taxon>Eukaryota</taxon>
        <taxon>Metazoa</taxon>
        <taxon>Chordata</taxon>
        <taxon>Craniata</taxon>
        <taxon>Vertebrata</taxon>
        <taxon>Euteleostomi</taxon>
        <taxon>Lepidosauria</taxon>
        <taxon>Squamata</taxon>
        <taxon>Bifurcata</taxon>
        <taxon>Unidentata</taxon>
        <taxon>Episquamata</taxon>
        <taxon>Laterata</taxon>
        <taxon>Lacertibaenia</taxon>
        <taxon>Lacertidae</taxon>
        <taxon>Podarcis</taxon>
    </lineage>
</organism>
<keyword evidence="2" id="KW-1185">Reference proteome</keyword>
<proteinExistence type="predicted"/>
<dbReference type="EMBL" id="OX395136">
    <property type="protein sequence ID" value="CAI5787517.1"/>
    <property type="molecule type" value="Genomic_DNA"/>
</dbReference>
<name>A0AA35L0A6_9SAUR</name>
<accession>A0AA35L0A6</accession>
<dbReference type="Proteomes" id="UP001178461">
    <property type="component" value="Chromosome 11"/>
</dbReference>
<sequence>MNITPRLDAIMEQEAAPSFLNGKATADWWIKAVKRLWKQEQEYIGSISGPPPAIFLLLVSKDYYSDQGL</sequence>
<evidence type="ECO:0000313" key="1">
    <source>
        <dbReference type="EMBL" id="CAI5787517.1"/>
    </source>
</evidence>
<protein>
    <submittedName>
        <fullName evidence="1">Uncharacterized protein</fullName>
    </submittedName>
</protein>